<reference evidence="2 3" key="1">
    <citation type="submission" date="2023-07" db="EMBL/GenBank/DDBJ databases">
        <title>Sorghum-associated microbial communities from plants grown in Nebraska, USA.</title>
        <authorList>
            <person name="Schachtman D."/>
        </authorList>
    </citation>
    <scope>NUCLEOTIDE SEQUENCE [LARGE SCALE GENOMIC DNA]</scope>
    <source>
        <strain evidence="2 3">BE107</strain>
    </source>
</reference>
<evidence type="ECO:0000313" key="3">
    <source>
        <dbReference type="Proteomes" id="UP001254759"/>
    </source>
</evidence>
<proteinExistence type="predicted"/>
<protein>
    <submittedName>
        <fullName evidence="2">Beta-lactamase regulating signal transducer with metallopeptidase domain</fullName>
    </submittedName>
</protein>
<name>A0ABU1RWT7_9GAMM</name>
<feature type="compositionally biased region" description="Low complexity" evidence="1">
    <location>
        <begin position="75"/>
        <end position="93"/>
    </location>
</feature>
<accession>A0ABU1RWT7</accession>
<keyword evidence="3" id="KW-1185">Reference proteome</keyword>
<evidence type="ECO:0000313" key="2">
    <source>
        <dbReference type="EMBL" id="MDR6843236.1"/>
    </source>
</evidence>
<feature type="region of interest" description="Disordered" evidence="1">
    <location>
        <begin position="65"/>
        <end position="93"/>
    </location>
</feature>
<organism evidence="2 3">
    <name type="scientific">Pseudoxanthomonas sacheonensis</name>
    <dbReference type="NCBI Taxonomy" id="443615"/>
    <lineage>
        <taxon>Bacteria</taxon>
        <taxon>Pseudomonadati</taxon>
        <taxon>Pseudomonadota</taxon>
        <taxon>Gammaproteobacteria</taxon>
        <taxon>Lysobacterales</taxon>
        <taxon>Lysobacteraceae</taxon>
        <taxon>Pseudoxanthomonas</taxon>
    </lineage>
</organism>
<dbReference type="EMBL" id="JAVDTT010000006">
    <property type="protein sequence ID" value="MDR6843236.1"/>
    <property type="molecule type" value="Genomic_DNA"/>
</dbReference>
<dbReference type="RefSeq" id="WP_310096239.1">
    <property type="nucleotide sequence ID" value="NZ_JAVDTT010000006.1"/>
</dbReference>
<evidence type="ECO:0000256" key="1">
    <source>
        <dbReference type="SAM" id="MobiDB-lite"/>
    </source>
</evidence>
<dbReference type="Proteomes" id="UP001254759">
    <property type="component" value="Unassembled WGS sequence"/>
</dbReference>
<sequence>MSSTDFLFSLHKLLAWLFAFLSALLPQHLIAQLSAADVSPAIHAAPSQLQAQTATPPRNLNRVVLPRSNADKAADASAAGSEGAAAHASQTRQ</sequence>
<comment type="caution">
    <text evidence="2">The sequence shown here is derived from an EMBL/GenBank/DDBJ whole genome shotgun (WGS) entry which is preliminary data.</text>
</comment>
<gene>
    <name evidence="2" type="ORF">J2W94_003549</name>
</gene>